<dbReference type="AlphaFoldDB" id="C8ZJA2"/>
<organism evidence="1 2">
    <name type="scientific">Saccharomyces cerevisiae (strain Lalvin EC1118 / Prise de mousse)</name>
    <name type="common">Baker's yeast</name>
    <dbReference type="NCBI Taxonomy" id="643680"/>
    <lineage>
        <taxon>Eukaryota</taxon>
        <taxon>Fungi</taxon>
        <taxon>Dikarya</taxon>
        <taxon>Ascomycota</taxon>
        <taxon>Saccharomycotina</taxon>
        <taxon>Saccharomycetes</taxon>
        <taxon>Saccharomycetales</taxon>
        <taxon>Saccharomycetaceae</taxon>
        <taxon>Saccharomyces</taxon>
    </lineage>
</organism>
<sequence>MSGLLLICSALKRVVLKITVVVCSVFSIRVLILATKIKKTCHECGTHLEIIWEGKFIFCKEDLKNGLQSIKILRRANLVKMKTPLPFPYHHLIRERKHSWKLNSVLCPNQVISLWYKHNRVKG</sequence>
<name>C8ZJA2_YEAS8</name>
<accession>C8ZJA2</accession>
<proteinExistence type="predicted"/>
<reference evidence="1 2" key="1">
    <citation type="journal article" date="2009" name="Proc. Natl. Acad. Sci. U.S.A.">
        <title>Eukaryote-to-eukaryote gene transfer events revealed by the genome sequence of the wine yeast Saccharomyces cerevisiae EC1118.</title>
        <authorList>
            <person name="Novo M."/>
            <person name="Bigey F."/>
            <person name="Beyne E."/>
            <person name="Galeote V."/>
            <person name="Gavory F."/>
            <person name="Mallet S."/>
            <person name="Cambot B."/>
            <person name="Legras J.L."/>
            <person name="Wincker P."/>
            <person name="Casaregola S."/>
            <person name="Dequin S."/>
        </authorList>
    </citation>
    <scope>NUCLEOTIDE SEQUENCE [LARGE SCALE GENOMIC DNA]</scope>
    <source>
        <strain evidence="2">Lalvin EC1118 / Prise de mousse</strain>
    </source>
</reference>
<gene>
    <name evidence="1" type="ORF">EC1118_1P2_4005g</name>
</gene>
<dbReference type="EMBL" id="FN394217">
    <property type="protein sequence ID" value="CAY87033.1"/>
    <property type="molecule type" value="Genomic_DNA"/>
</dbReference>
<dbReference type="HOGENOM" id="CLU_2017010_0_0_1"/>
<dbReference type="Proteomes" id="UP000000286">
    <property type="component" value="Chromosome XVI"/>
</dbReference>
<evidence type="ECO:0000313" key="2">
    <source>
        <dbReference type="Proteomes" id="UP000000286"/>
    </source>
</evidence>
<evidence type="ECO:0000313" key="1">
    <source>
        <dbReference type="EMBL" id="CAY87033.1"/>
    </source>
</evidence>
<protein>
    <submittedName>
        <fullName evidence="1">EC1118_1P2_4005p</fullName>
    </submittedName>
</protein>